<dbReference type="Proteomes" id="UP001501266">
    <property type="component" value="Unassembled WGS sequence"/>
</dbReference>
<proteinExistence type="predicted"/>
<evidence type="ECO:0000313" key="2">
    <source>
        <dbReference type="EMBL" id="GAA1424490.1"/>
    </source>
</evidence>
<keyword evidence="1" id="KW-0812">Transmembrane</keyword>
<comment type="caution">
    <text evidence="2">The sequence shown here is derived from an EMBL/GenBank/DDBJ whole genome shotgun (WGS) entry which is preliminary data.</text>
</comment>
<evidence type="ECO:0000313" key="3">
    <source>
        <dbReference type="Proteomes" id="UP001501266"/>
    </source>
</evidence>
<organism evidence="2 3">
    <name type="scientific">Agrococcus citreus</name>
    <dbReference type="NCBI Taxonomy" id="84643"/>
    <lineage>
        <taxon>Bacteria</taxon>
        <taxon>Bacillati</taxon>
        <taxon>Actinomycetota</taxon>
        <taxon>Actinomycetes</taxon>
        <taxon>Micrococcales</taxon>
        <taxon>Microbacteriaceae</taxon>
        <taxon>Agrococcus</taxon>
    </lineage>
</organism>
<gene>
    <name evidence="2" type="ORF">GCM10009640_20830</name>
</gene>
<feature type="transmembrane region" description="Helical" evidence="1">
    <location>
        <begin position="27"/>
        <end position="47"/>
    </location>
</feature>
<dbReference type="RefSeq" id="WP_343920137.1">
    <property type="nucleotide sequence ID" value="NZ_BAAAKK010000005.1"/>
</dbReference>
<reference evidence="3" key="1">
    <citation type="journal article" date="2019" name="Int. J. Syst. Evol. Microbiol.">
        <title>The Global Catalogue of Microorganisms (GCM) 10K type strain sequencing project: providing services to taxonomists for standard genome sequencing and annotation.</title>
        <authorList>
            <consortium name="The Broad Institute Genomics Platform"/>
            <consortium name="The Broad Institute Genome Sequencing Center for Infectious Disease"/>
            <person name="Wu L."/>
            <person name="Ma J."/>
        </authorList>
    </citation>
    <scope>NUCLEOTIDE SEQUENCE [LARGE SCALE GENOMIC DNA]</scope>
    <source>
        <strain evidence="3">JCM 12398</strain>
    </source>
</reference>
<keyword evidence="3" id="KW-1185">Reference proteome</keyword>
<feature type="transmembrane region" description="Helical" evidence="1">
    <location>
        <begin position="96"/>
        <end position="116"/>
    </location>
</feature>
<feature type="transmembrane region" description="Helical" evidence="1">
    <location>
        <begin position="67"/>
        <end position="89"/>
    </location>
</feature>
<evidence type="ECO:0000256" key="1">
    <source>
        <dbReference type="SAM" id="Phobius"/>
    </source>
</evidence>
<keyword evidence="1" id="KW-0472">Membrane</keyword>
<sequence length="117" mass="12346">MADATTPEDWEELEPQRERTAADRWRLATWVLIFANLLALLLLAPVGDGGIVEAAEAAGTDEGPARLTYWVTLLGATLVGNGIGAGAAATRQRWAIVPPVLAAVVSWAGFFIASSMV</sequence>
<accession>A0ABP4JNL9</accession>
<name>A0ABP4JNL9_9MICO</name>
<dbReference type="EMBL" id="BAAAKK010000005">
    <property type="protein sequence ID" value="GAA1424490.1"/>
    <property type="molecule type" value="Genomic_DNA"/>
</dbReference>
<keyword evidence="1" id="KW-1133">Transmembrane helix</keyword>
<protein>
    <submittedName>
        <fullName evidence="2">Uncharacterized protein</fullName>
    </submittedName>
</protein>